<evidence type="ECO:0000313" key="3">
    <source>
        <dbReference type="Proteomes" id="UP001652503"/>
    </source>
</evidence>
<evidence type="ECO:0000313" key="2">
    <source>
        <dbReference type="EMBL" id="MCV2864755.1"/>
    </source>
</evidence>
<proteinExistence type="predicted"/>
<reference evidence="2 3" key="1">
    <citation type="submission" date="2022-10" db="EMBL/GenBank/DDBJ databases">
        <title>Defluviimonas sp. nov., isolated from ocean surface water.</title>
        <authorList>
            <person name="He W."/>
            <person name="Wang L."/>
            <person name="Zhang D.-F."/>
        </authorList>
    </citation>
    <scope>NUCLEOTIDE SEQUENCE [LARGE SCALE GENOMIC DNA]</scope>
    <source>
        <strain evidence="2 3">WL0075</strain>
    </source>
</reference>
<protein>
    <submittedName>
        <fullName evidence="2">Universal stress protein</fullName>
    </submittedName>
</protein>
<dbReference type="EMBL" id="JAOWLA010000006">
    <property type="protein sequence ID" value="MCV2864755.1"/>
    <property type="molecule type" value="Genomic_DNA"/>
</dbReference>
<accession>A0ABT2Z0Z1</accession>
<dbReference type="Gene3D" id="3.40.50.620">
    <property type="entry name" value="HUPs"/>
    <property type="match status" value="1"/>
</dbReference>
<keyword evidence="3" id="KW-1185">Reference proteome</keyword>
<dbReference type="Proteomes" id="UP001652503">
    <property type="component" value="Unassembled WGS sequence"/>
</dbReference>
<dbReference type="InterPro" id="IPR006016">
    <property type="entry name" value="UspA"/>
</dbReference>
<evidence type="ECO:0000259" key="1">
    <source>
        <dbReference type="Pfam" id="PF00582"/>
    </source>
</evidence>
<dbReference type="InterPro" id="IPR014729">
    <property type="entry name" value="Rossmann-like_a/b/a_fold"/>
</dbReference>
<feature type="domain" description="UspA" evidence="1">
    <location>
        <begin position="6"/>
        <end position="140"/>
    </location>
</feature>
<gene>
    <name evidence="2" type="ORF">OE647_08395</name>
</gene>
<name>A0ABT2Z0Z1_9RHOB</name>
<organism evidence="2 3">
    <name type="scientific">Albidovulum sediminicola</name>
    <dbReference type="NCBI Taxonomy" id="2984331"/>
    <lineage>
        <taxon>Bacteria</taxon>
        <taxon>Pseudomonadati</taxon>
        <taxon>Pseudomonadota</taxon>
        <taxon>Alphaproteobacteria</taxon>
        <taxon>Rhodobacterales</taxon>
        <taxon>Paracoccaceae</taxon>
        <taxon>Albidovulum</taxon>
    </lineage>
</organism>
<dbReference type="SUPFAM" id="SSF52402">
    <property type="entry name" value="Adenine nucleotide alpha hydrolases-like"/>
    <property type="match status" value="1"/>
</dbReference>
<dbReference type="CDD" id="cd00293">
    <property type="entry name" value="USP-like"/>
    <property type="match status" value="1"/>
</dbReference>
<comment type="caution">
    <text evidence="2">The sequence shown here is derived from an EMBL/GenBank/DDBJ whole genome shotgun (WGS) entry which is preliminary data.</text>
</comment>
<dbReference type="RefSeq" id="WP_263721270.1">
    <property type="nucleotide sequence ID" value="NZ_JAOWLA010000006.1"/>
</dbReference>
<dbReference type="Pfam" id="PF00582">
    <property type="entry name" value="Usp"/>
    <property type="match status" value="1"/>
</dbReference>
<sequence length="141" mass="15338">MAKTDLPPIDLNNPDSARRALAEALLLLGEGGIPHVASVLQDFGHSQVSSHFRSGYEKDMLQVIGAKLGEWVAANVPEGVDVHPHVLHGTIYDQTLRAADRLSVDLIVMGLHRPELSDHLLGPNAARVVRYAKQSIDVVRI</sequence>